<feature type="compositionally biased region" description="Basic and acidic residues" evidence="1">
    <location>
        <begin position="187"/>
        <end position="197"/>
    </location>
</feature>
<sequence>MAGLCEGGNEPSGSLKAICKENDAENDQKEEKELAGTLAEKKLSSEGSTGRNDEQEKVQGRRRNQMIDDIKICGSYEETKRTAENSWENAGFAVKDLPLGRTIYFVNPHRGEENELGTALACRPLGWAHCTARNGKMEVYFDIFSSLLALIVDFRGIREKLMIRSTVSSLTGGRENDQQGSKRTRVTRRDSKEECNEHSERERQLVLLISTGHP</sequence>
<name>A0ABQ8SN26_PERAM</name>
<proteinExistence type="predicted"/>
<evidence type="ECO:0000256" key="1">
    <source>
        <dbReference type="SAM" id="MobiDB-lite"/>
    </source>
</evidence>
<dbReference type="Proteomes" id="UP001148838">
    <property type="component" value="Unassembled WGS sequence"/>
</dbReference>
<evidence type="ECO:0000313" key="3">
    <source>
        <dbReference type="Proteomes" id="UP001148838"/>
    </source>
</evidence>
<feature type="compositionally biased region" description="Basic and acidic residues" evidence="1">
    <location>
        <begin position="51"/>
        <end position="61"/>
    </location>
</feature>
<keyword evidence="3" id="KW-1185">Reference proteome</keyword>
<accession>A0ABQ8SN26</accession>
<feature type="region of interest" description="Disordered" evidence="1">
    <location>
        <begin position="169"/>
        <end position="197"/>
    </location>
</feature>
<evidence type="ECO:0000313" key="2">
    <source>
        <dbReference type="EMBL" id="KAJ4435565.1"/>
    </source>
</evidence>
<gene>
    <name evidence="2" type="ORF">ANN_18181</name>
</gene>
<reference evidence="2 3" key="1">
    <citation type="journal article" date="2022" name="Allergy">
        <title>Genome assembly and annotation of Periplaneta americana reveal a comprehensive cockroach allergen profile.</title>
        <authorList>
            <person name="Wang L."/>
            <person name="Xiong Q."/>
            <person name="Saelim N."/>
            <person name="Wang L."/>
            <person name="Nong W."/>
            <person name="Wan A.T."/>
            <person name="Shi M."/>
            <person name="Liu X."/>
            <person name="Cao Q."/>
            <person name="Hui J.H.L."/>
            <person name="Sookrung N."/>
            <person name="Leung T.F."/>
            <person name="Tungtrongchitr A."/>
            <person name="Tsui S.K.W."/>
        </authorList>
    </citation>
    <scope>NUCLEOTIDE SEQUENCE [LARGE SCALE GENOMIC DNA]</scope>
    <source>
        <strain evidence="2">PWHHKU_190912</strain>
    </source>
</reference>
<organism evidence="2 3">
    <name type="scientific">Periplaneta americana</name>
    <name type="common">American cockroach</name>
    <name type="synonym">Blatta americana</name>
    <dbReference type="NCBI Taxonomy" id="6978"/>
    <lineage>
        <taxon>Eukaryota</taxon>
        <taxon>Metazoa</taxon>
        <taxon>Ecdysozoa</taxon>
        <taxon>Arthropoda</taxon>
        <taxon>Hexapoda</taxon>
        <taxon>Insecta</taxon>
        <taxon>Pterygota</taxon>
        <taxon>Neoptera</taxon>
        <taxon>Polyneoptera</taxon>
        <taxon>Dictyoptera</taxon>
        <taxon>Blattodea</taxon>
        <taxon>Blattoidea</taxon>
        <taxon>Blattidae</taxon>
        <taxon>Blattinae</taxon>
        <taxon>Periplaneta</taxon>
    </lineage>
</organism>
<dbReference type="EMBL" id="JAJSOF020000023">
    <property type="protein sequence ID" value="KAJ4435565.1"/>
    <property type="molecule type" value="Genomic_DNA"/>
</dbReference>
<comment type="caution">
    <text evidence="2">The sequence shown here is derived from an EMBL/GenBank/DDBJ whole genome shotgun (WGS) entry which is preliminary data.</text>
</comment>
<protein>
    <submittedName>
        <fullName evidence="2">Uncharacterized protein</fullName>
    </submittedName>
</protein>
<feature type="region of interest" description="Disordered" evidence="1">
    <location>
        <begin position="1"/>
        <end position="61"/>
    </location>
</feature>
<feature type="compositionally biased region" description="Basic and acidic residues" evidence="1">
    <location>
        <begin position="18"/>
        <end position="44"/>
    </location>
</feature>